<keyword evidence="3 6" id="KW-0812">Transmembrane</keyword>
<dbReference type="EMBL" id="DTFF01000041">
    <property type="protein sequence ID" value="HGI87677.1"/>
    <property type="molecule type" value="Genomic_DNA"/>
</dbReference>
<feature type="domain" description="EamA" evidence="7">
    <location>
        <begin position="10"/>
        <end position="141"/>
    </location>
</feature>
<evidence type="ECO:0000259" key="7">
    <source>
        <dbReference type="Pfam" id="PF00892"/>
    </source>
</evidence>
<gene>
    <name evidence="8" type="ORF">ENV14_04715</name>
</gene>
<keyword evidence="5 6" id="KW-0472">Membrane</keyword>
<dbReference type="InterPro" id="IPR000620">
    <property type="entry name" value="EamA_dom"/>
</dbReference>
<evidence type="ECO:0000256" key="3">
    <source>
        <dbReference type="ARBA" id="ARBA00022692"/>
    </source>
</evidence>
<feature type="transmembrane region" description="Helical" evidence="6">
    <location>
        <begin position="93"/>
        <end position="110"/>
    </location>
</feature>
<proteinExistence type="predicted"/>
<evidence type="ECO:0000256" key="6">
    <source>
        <dbReference type="SAM" id="Phobius"/>
    </source>
</evidence>
<feature type="transmembrane region" description="Helical" evidence="6">
    <location>
        <begin position="71"/>
        <end position="87"/>
    </location>
</feature>
<comment type="caution">
    <text evidence="8">The sequence shown here is derived from an EMBL/GenBank/DDBJ whole genome shotgun (WGS) entry which is preliminary data.</text>
</comment>
<accession>A0A7C4BDC8</accession>
<sequence length="290" mass="32000">MSTHGKQRVRGVAALIIASVVWGSTFPVIKIVVRHVNSFRYVWIRNLLAVLAMVPYIAYRLWRGSVAKRSVIGGLLIGSAYTLALWLQGLGTFYTTASNSAFITNLYFIYLHTYEALKHKRYDYRLAVAVIIALAGLYIMTSPTGFGFGEAVVLVGSFIWALQILIVDRYSTTNPLDTTFFMLLPPLTLSILDAMLFELPTISSILPVVPHLLYLSLIASIVAYALQLHGQKYVVASTASTIYLVEPASAPLFAMLIINESVSTAQIAGFALIMLALYLSIASRYSYKLL</sequence>
<feature type="domain" description="EamA" evidence="7">
    <location>
        <begin position="148"/>
        <end position="280"/>
    </location>
</feature>
<dbReference type="AlphaFoldDB" id="A0A7C4BDC8"/>
<evidence type="ECO:0000256" key="5">
    <source>
        <dbReference type="ARBA" id="ARBA00023136"/>
    </source>
</evidence>
<dbReference type="SUPFAM" id="SSF103481">
    <property type="entry name" value="Multidrug resistance efflux transporter EmrE"/>
    <property type="match status" value="1"/>
</dbReference>
<name>A0A7C4BDC8_9CREN</name>
<keyword evidence="2" id="KW-1003">Cell membrane</keyword>
<feature type="transmembrane region" description="Helical" evidence="6">
    <location>
        <begin position="146"/>
        <end position="167"/>
    </location>
</feature>
<dbReference type="InterPro" id="IPR037185">
    <property type="entry name" value="EmrE-like"/>
</dbReference>
<feature type="transmembrane region" description="Helical" evidence="6">
    <location>
        <begin position="264"/>
        <end position="281"/>
    </location>
</feature>
<evidence type="ECO:0000313" key="8">
    <source>
        <dbReference type="EMBL" id="HGI87677.1"/>
    </source>
</evidence>
<feature type="transmembrane region" description="Helical" evidence="6">
    <location>
        <begin position="179"/>
        <end position="199"/>
    </location>
</feature>
<keyword evidence="4 6" id="KW-1133">Transmembrane helix</keyword>
<feature type="transmembrane region" description="Helical" evidence="6">
    <location>
        <begin position="39"/>
        <end position="59"/>
    </location>
</feature>
<organism evidence="8">
    <name type="scientific">Ignisphaera aggregans</name>
    <dbReference type="NCBI Taxonomy" id="334771"/>
    <lineage>
        <taxon>Archaea</taxon>
        <taxon>Thermoproteota</taxon>
        <taxon>Thermoprotei</taxon>
        <taxon>Desulfurococcales</taxon>
        <taxon>Desulfurococcaceae</taxon>
        <taxon>Ignisphaera</taxon>
    </lineage>
</organism>
<reference evidence="8" key="1">
    <citation type="journal article" date="2020" name="mSystems">
        <title>Genome- and Community-Level Interaction Insights into Carbon Utilization and Element Cycling Functions of Hydrothermarchaeota in Hydrothermal Sediment.</title>
        <authorList>
            <person name="Zhou Z."/>
            <person name="Liu Y."/>
            <person name="Xu W."/>
            <person name="Pan J."/>
            <person name="Luo Z.H."/>
            <person name="Li M."/>
        </authorList>
    </citation>
    <scope>NUCLEOTIDE SEQUENCE [LARGE SCALE GENOMIC DNA]</scope>
    <source>
        <strain evidence="8">SpSt-732</strain>
    </source>
</reference>
<feature type="transmembrane region" description="Helical" evidence="6">
    <location>
        <begin position="122"/>
        <end position="140"/>
    </location>
</feature>
<dbReference type="Pfam" id="PF00892">
    <property type="entry name" value="EamA"/>
    <property type="match status" value="2"/>
</dbReference>
<dbReference type="PANTHER" id="PTHR42920">
    <property type="entry name" value="OS03G0707200 PROTEIN-RELATED"/>
    <property type="match status" value="1"/>
</dbReference>
<protein>
    <submittedName>
        <fullName evidence="8">DMT family transporter</fullName>
    </submittedName>
</protein>
<comment type="subcellular location">
    <subcellularLocation>
        <location evidence="1">Cell membrane</location>
        <topology evidence="1">Multi-pass membrane protein</topology>
    </subcellularLocation>
</comment>
<evidence type="ECO:0000256" key="4">
    <source>
        <dbReference type="ARBA" id="ARBA00022989"/>
    </source>
</evidence>
<evidence type="ECO:0000256" key="2">
    <source>
        <dbReference type="ARBA" id="ARBA00022475"/>
    </source>
</evidence>
<dbReference type="GO" id="GO:0005886">
    <property type="term" value="C:plasma membrane"/>
    <property type="evidence" value="ECO:0007669"/>
    <property type="project" value="UniProtKB-SubCell"/>
</dbReference>
<feature type="transmembrane region" description="Helical" evidence="6">
    <location>
        <begin position="205"/>
        <end position="226"/>
    </location>
</feature>
<dbReference type="InterPro" id="IPR051258">
    <property type="entry name" value="Diverse_Substrate_Transporter"/>
</dbReference>
<dbReference type="PANTHER" id="PTHR42920:SF5">
    <property type="entry name" value="EAMA DOMAIN-CONTAINING PROTEIN"/>
    <property type="match status" value="1"/>
</dbReference>
<feature type="transmembrane region" description="Helical" evidence="6">
    <location>
        <begin position="12"/>
        <end position="33"/>
    </location>
</feature>
<evidence type="ECO:0000256" key="1">
    <source>
        <dbReference type="ARBA" id="ARBA00004651"/>
    </source>
</evidence>
<feature type="transmembrane region" description="Helical" evidence="6">
    <location>
        <begin position="233"/>
        <end position="258"/>
    </location>
</feature>